<dbReference type="GO" id="GO:0016757">
    <property type="term" value="F:glycosyltransferase activity"/>
    <property type="evidence" value="ECO:0007669"/>
    <property type="project" value="UniProtKB-KW"/>
</dbReference>
<name>A0A1Y1CRS0_9BACT</name>
<keyword evidence="3 6" id="KW-0808">Transferase</keyword>
<sequence>MKQITIFTPSYNRSHLLLRLYESLKKQSNRSFKWLIVDDGSYDDTKQVVHSWIKEGIIEIRYYYQENQGMHGAHNSAYELIDTELNVCIDSDDYLADNAVDKILKVWNENSNSNLAGIIGLDATNDGGIIGSLLPDTETVTLSGFYANGGTGDKKLVYRTEVVNEYPKYGIYSGERLVPLGSKYILIDQDYELLVMNEVICVVEYQEDGSSGTIFKQYKQSPKGFAEARRVSMQYGIRFRDRFRAAIHYVSSVIFINDYKLLRHNSNLGLVFLAIPFGIILNIYIRLRIRFS</sequence>
<keyword evidence="7" id="KW-1185">Reference proteome</keyword>
<evidence type="ECO:0000259" key="5">
    <source>
        <dbReference type="Pfam" id="PF00535"/>
    </source>
</evidence>
<evidence type="ECO:0000313" key="7">
    <source>
        <dbReference type="Proteomes" id="UP000218267"/>
    </source>
</evidence>
<organism evidence="6 7">
    <name type="scientific">Labilibaculum antarcticum</name>
    <dbReference type="NCBI Taxonomy" id="1717717"/>
    <lineage>
        <taxon>Bacteria</taxon>
        <taxon>Pseudomonadati</taxon>
        <taxon>Bacteroidota</taxon>
        <taxon>Bacteroidia</taxon>
        <taxon>Marinilabiliales</taxon>
        <taxon>Marinifilaceae</taxon>
        <taxon>Labilibaculum</taxon>
    </lineage>
</organism>
<protein>
    <submittedName>
        <fullName evidence="6">Glycosyl transferase</fullName>
    </submittedName>
</protein>
<dbReference type="InterPro" id="IPR001173">
    <property type="entry name" value="Glyco_trans_2-like"/>
</dbReference>
<feature type="domain" description="Glycosyltransferase 2-like" evidence="5">
    <location>
        <begin position="5"/>
        <end position="119"/>
    </location>
</feature>
<accession>A0A1Y1CRS0</accession>
<dbReference type="PANTHER" id="PTHR43630">
    <property type="entry name" value="POLY-BETA-1,6-N-ACETYL-D-GLUCOSAMINE SYNTHASE"/>
    <property type="match status" value="1"/>
</dbReference>
<reference evidence="7" key="2">
    <citation type="journal article" date="2020" name="Antonie Van Leeuwenhoek">
        <title>Labilibaculum antarcticum sp. nov., a novel facultative anaerobic, psychrotorelant bacterium isolated from marine sediment of Antarctica.</title>
        <authorList>
            <person name="Watanabe M."/>
            <person name="Kojima H."/>
            <person name="Fukui M."/>
        </authorList>
    </citation>
    <scope>NUCLEOTIDE SEQUENCE [LARGE SCALE GENOMIC DNA]</scope>
    <source>
        <strain evidence="7">SPP2</strain>
    </source>
</reference>
<keyword evidence="2" id="KW-0328">Glycosyltransferase</keyword>
<comment type="similarity">
    <text evidence="1">Belongs to the glycosyltransferase 2 family.</text>
</comment>
<keyword evidence="4" id="KW-0472">Membrane</keyword>
<reference evidence="6 7" key="1">
    <citation type="journal article" date="2018" name="Mar. Genomics">
        <title>Complete genome sequence of Marinifilaceae bacterium strain SPP2, isolated from the Antarctic marine sediment.</title>
        <authorList>
            <person name="Watanabe M."/>
            <person name="Kojima H."/>
            <person name="Fukui M."/>
        </authorList>
    </citation>
    <scope>NUCLEOTIDE SEQUENCE [LARGE SCALE GENOMIC DNA]</scope>
    <source>
        <strain evidence="6 7">SPP2</strain>
    </source>
</reference>
<dbReference type="EMBL" id="AP018042">
    <property type="protein sequence ID" value="BAX82632.1"/>
    <property type="molecule type" value="Genomic_DNA"/>
</dbReference>
<dbReference type="SUPFAM" id="SSF53448">
    <property type="entry name" value="Nucleotide-diphospho-sugar transferases"/>
    <property type="match status" value="1"/>
</dbReference>
<dbReference type="InterPro" id="IPR029044">
    <property type="entry name" value="Nucleotide-diphossugar_trans"/>
</dbReference>
<evidence type="ECO:0000256" key="1">
    <source>
        <dbReference type="ARBA" id="ARBA00006739"/>
    </source>
</evidence>
<evidence type="ECO:0000256" key="3">
    <source>
        <dbReference type="ARBA" id="ARBA00022679"/>
    </source>
</evidence>
<dbReference type="CDD" id="cd00761">
    <property type="entry name" value="Glyco_tranf_GTA_type"/>
    <property type="match status" value="1"/>
</dbReference>
<evidence type="ECO:0000256" key="2">
    <source>
        <dbReference type="ARBA" id="ARBA00022676"/>
    </source>
</evidence>
<keyword evidence="4" id="KW-0812">Transmembrane</keyword>
<gene>
    <name evidence="6" type="ORF">ALGA_4342</name>
</gene>
<evidence type="ECO:0000256" key="4">
    <source>
        <dbReference type="SAM" id="Phobius"/>
    </source>
</evidence>
<dbReference type="Proteomes" id="UP000218267">
    <property type="component" value="Chromosome"/>
</dbReference>
<dbReference type="RefSeq" id="WP_096433104.1">
    <property type="nucleotide sequence ID" value="NZ_AP018042.1"/>
</dbReference>
<dbReference type="Pfam" id="PF00535">
    <property type="entry name" value="Glycos_transf_2"/>
    <property type="match status" value="1"/>
</dbReference>
<keyword evidence="4" id="KW-1133">Transmembrane helix</keyword>
<dbReference type="Gene3D" id="3.90.550.10">
    <property type="entry name" value="Spore Coat Polysaccharide Biosynthesis Protein SpsA, Chain A"/>
    <property type="match status" value="1"/>
</dbReference>
<dbReference type="PANTHER" id="PTHR43630:SF1">
    <property type="entry name" value="POLY-BETA-1,6-N-ACETYL-D-GLUCOSAMINE SYNTHASE"/>
    <property type="match status" value="1"/>
</dbReference>
<evidence type="ECO:0000313" key="6">
    <source>
        <dbReference type="EMBL" id="BAX82632.1"/>
    </source>
</evidence>
<dbReference type="OrthoDB" id="9810303at2"/>
<dbReference type="AlphaFoldDB" id="A0A1Y1CRS0"/>
<feature type="transmembrane region" description="Helical" evidence="4">
    <location>
        <begin position="268"/>
        <end position="287"/>
    </location>
</feature>
<proteinExistence type="inferred from homology"/>
<dbReference type="KEGG" id="mbas:ALGA_4342"/>